<dbReference type="RefSeq" id="WP_150770417.1">
    <property type="nucleotide sequence ID" value="NZ_CABVIY010000003.1"/>
</dbReference>
<dbReference type="SUPFAM" id="SSF46785">
    <property type="entry name" value="Winged helix' DNA-binding domain"/>
    <property type="match status" value="1"/>
</dbReference>
<dbReference type="EMBL" id="CABVIY010000003">
    <property type="protein sequence ID" value="VVP81455.1"/>
    <property type="molecule type" value="Genomic_DNA"/>
</dbReference>
<proteinExistence type="predicted"/>
<evidence type="ECO:0000313" key="1">
    <source>
        <dbReference type="EMBL" id="VVP81455.1"/>
    </source>
</evidence>
<dbReference type="InterPro" id="IPR036390">
    <property type="entry name" value="WH_DNA-bd_sf"/>
</dbReference>
<organism evidence="1 2">
    <name type="scientific">Pseudomonas fluorescens</name>
    <dbReference type="NCBI Taxonomy" id="294"/>
    <lineage>
        <taxon>Bacteria</taxon>
        <taxon>Pseudomonadati</taxon>
        <taxon>Pseudomonadota</taxon>
        <taxon>Gammaproteobacteria</taxon>
        <taxon>Pseudomonadales</taxon>
        <taxon>Pseudomonadaceae</taxon>
        <taxon>Pseudomonas</taxon>
    </lineage>
</organism>
<dbReference type="Proteomes" id="UP000326611">
    <property type="component" value="Unassembled WGS sequence"/>
</dbReference>
<dbReference type="OrthoDB" id="9812210at2"/>
<evidence type="ECO:0008006" key="3">
    <source>
        <dbReference type="Google" id="ProtNLM"/>
    </source>
</evidence>
<dbReference type="AlphaFoldDB" id="A0A5E7S5P9"/>
<sequence>MDSLINAAAQALAAGDPLGALDRVALREDAPALALRGIAMAQLGDLVRARALVRRAARAFGPKEPLARARCIVAEAEIALATRDLGWPVKTLDAARITLQAHGDWVNAAHARYLEIRRLLLIGQLEEAQETLARLDPAILPPPLRATHELVAAGIAMRQLHSHTAREALARAGIAAGQAAIPALMAEVESAVRTLDSPAARLLSQGKERTVRLDEVEALLASTSLVVDACRYVVRGAGMSVSLATRPILFTLVRALAEAWPGDVPRDILIARAFRLKLSDESHRARLRVEIGRLRAALKPLVGVIATRRGFALTSPESADVVLLTPPVEEKHAAVFALLSDGEAWSSSALALALGSSQRSVQRALDALAANGKVQSFGQGRARRWLTPPVPGFATTLLLPVPLPGG</sequence>
<accession>A0A5E7S5P9</accession>
<protein>
    <recommendedName>
        <fullName evidence="3">Helix-turn-helix domain-containing protein</fullName>
    </recommendedName>
</protein>
<gene>
    <name evidence="1" type="ORF">PS918_02338</name>
</gene>
<reference evidence="1 2" key="1">
    <citation type="submission" date="2019-09" db="EMBL/GenBank/DDBJ databases">
        <authorList>
            <person name="Chandra G."/>
            <person name="Truman W A."/>
        </authorList>
    </citation>
    <scope>NUCLEOTIDE SEQUENCE [LARGE SCALE GENOMIC DNA]</scope>
    <source>
        <strain evidence="1">PS918</strain>
    </source>
</reference>
<dbReference type="Gene3D" id="1.10.10.10">
    <property type="entry name" value="Winged helix-like DNA-binding domain superfamily/Winged helix DNA-binding domain"/>
    <property type="match status" value="1"/>
</dbReference>
<dbReference type="InterPro" id="IPR036388">
    <property type="entry name" value="WH-like_DNA-bd_sf"/>
</dbReference>
<name>A0A5E7S5P9_PSEFL</name>
<evidence type="ECO:0000313" key="2">
    <source>
        <dbReference type="Proteomes" id="UP000326611"/>
    </source>
</evidence>